<protein>
    <submittedName>
        <fullName evidence="1">Uncharacterized protein</fullName>
    </submittedName>
</protein>
<dbReference type="SUPFAM" id="SSF53335">
    <property type="entry name" value="S-adenosyl-L-methionine-dependent methyltransferases"/>
    <property type="match status" value="1"/>
</dbReference>
<dbReference type="OrthoDB" id="506309at2"/>
<evidence type="ECO:0000313" key="2">
    <source>
        <dbReference type="Proteomes" id="UP000295706"/>
    </source>
</evidence>
<accession>A0A4R4KEL0</accession>
<gene>
    <name evidence="1" type="ORF">EZE20_11425</name>
</gene>
<organism evidence="1 2">
    <name type="scientific">Arundinibacter roseus</name>
    <dbReference type="NCBI Taxonomy" id="2070510"/>
    <lineage>
        <taxon>Bacteria</taxon>
        <taxon>Pseudomonadati</taxon>
        <taxon>Bacteroidota</taxon>
        <taxon>Cytophagia</taxon>
        <taxon>Cytophagales</taxon>
        <taxon>Spirosomataceae</taxon>
        <taxon>Arundinibacter</taxon>
    </lineage>
</organism>
<comment type="caution">
    <text evidence="1">The sequence shown here is derived from an EMBL/GenBank/DDBJ whole genome shotgun (WGS) entry which is preliminary data.</text>
</comment>
<dbReference type="PANTHER" id="PTHR40743:SF1">
    <property type="entry name" value="POSSIBLE GLYCOSYLTRANSFERASE"/>
    <property type="match status" value="1"/>
</dbReference>
<sequence length="467" mass="54940">MQSINIYSEFFLSISAERNAEILFCIQQNVINNLVDKISLFVEEKYYEKAFSLFQDIRKINLVSVTVRPTIMVIINYINNNTLDSDINIISNSDIFFDKTLNTIQKLEKNYCFALSRKEIVVVNNQYIIGNLIEGYSQDAWLFKGQIRINYFPYYLGFKGVDNAFAFTIRESGYKIYNPSKSINVFHYHESKIRNSSKEVVPPPYLFLHNIYISELSKIDELNSFYESDIFFNVFLSKTNEKIILIDKIQEYLNQNYPKDNLTFVDIGAGYGTIIENICTLLEKSTFFFIEQSQYLYSIFKQKVECLKWTNVLLENNLAQNTNIPFFDFALLSHILFYVDNISDLLDKVLTKMKEKSVILIVNSNYKSLQSIKDTKKEQKISEEIRNYFYNKQDLSCKIEIVASKINVTDIYQKTKNGEHLLQFLLQKESISSVDLERFVLNNKYISYQNEQIFLSTSEEYFWITKQ</sequence>
<dbReference type="PANTHER" id="PTHR40743">
    <property type="entry name" value="NUCLEOTIDE-DIPHOSPHO-SUGAR TRANSFERASE CONTAINING PROTEIN"/>
    <property type="match status" value="1"/>
</dbReference>
<dbReference type="Gene3D" id="3.40.50.150">
    <property type="entry name" value="Vaccinia Virus protein VP39"/>
    <property type="match status" value="1"/>
</dbReference>
<evidence type="ECO:0000313" key="1">
    <source>
        <dbReference type="EMBL" id="TDB65302.1"/>
    </source>
</evidence>
<keyword evidence="2" id="KW-1185">Reference proteome</keyword>
<dbReference type="AlphaFoldDB" id="A0A4R4KEL0"/>
<name>A0A4R4KEL0_9BACT</name>
<dbReference type="Proteomes" id="UP000295706">
    <property type="component" value="Unassembled WGS sequence"/>
</dbReference>
<dbReference type="RefSeq" id="WP_132117642.1">
    <property type="nucleotide sequence ID" value="NZ_SMJU01000006.1"/>
</dbReference>
<dbReference type="EMBL" id="SMJU01000006">
    <property type="protein sequence ID" value="TDB65302.1"/>
    <property type="molecule type" value="Genomic_DNA"/>
</dbReference>
<proteinExistence type="predicted"/>
<dbReference type="InterPro" id="IPR029063">
    <property type="entry name" value="SAM-dependent_MTases_sf"/>
</dbReference>
<reference evidence="1 2" key="1">
    <citation type="submission" date="2019-02" db="EMBL/GenBank/DDBJ databases">
        <title>Arundinibacter roseus gen. nov., sp. nov., a new member of the family Cytophagaceae.</title>
        <authorList>
            <person name="Szuroczki S."/>
            <person name="Khayer B."/>
            <person name="Sproer C."/>
            <person name="Toumi M."/>
            <person name="Szabo A."/>
            <person name="Felfoldi T."/>
            <person name="Schumann P."/>
            <person name="Toth E."/>
        </authorList>
    </citation>
    <scope>NUCLEOTIDE SEQUENCE [LARGE SCALE GENOMIC DNA]</scope>
    <source>
        <strain evidence="1 2">DMA-k-7a</strain>
    </source>
</reference>